<dbReference type="STRING" id="29571.SAMN05878437_1966"/>
<proteinExistence type="predicted"/>
<feature type="compositionally biased region" description="Polar residues" evidence="1">
    <location>
        <begin position="64"/>
        <end position="77"/>
    </location>
</feature>
<keyword evidence="3" id="KW-1185">Reference proteome</keyword>
<gene>
    <name evidence="2" type="ORF">SAMN05878437_1966</name>
</gene>
<feature type="region of interest" description="Disordered" evidence="1">
    <location>
        <begin position="64"/>
        <end position="90"/>
    </location>
</feature>
<accession>A0A1M7H885</accession>
<organism evidence="2 3">
    <name type="scientific">Vreelandella subglaciescola</name>
    <dbReference type="NCBI Taxonomy" id="29571"/>
    <lineage>
        <taxon>Bacteria</taxon>
        <taxon>Pseudomonadati</taxon>
        <taxon>Pseudomonadota</taxon>
        <taxon>Gammaproteobacteria</taxon>
        <taxon>Oceanospirillales</taxon>
        <taxon>Halomonadaceae</taxon>
        <taxon>Vreelandella</taxon>
    </lineage>
</organism>
<evidence type="ECO:0000313" key="2">
    <source>
        <dbReference type="EMBL" id="SHM24782.1"/>
    </source>
</evidence>
<dbReference type="Proteomes" id="UP000190911">
    <property type="component" value="Chromosome I"/>
</dbReference>
<name>A0A1M7H885_9GAMM</name>
<evidence type="ECO:0000313" key="3">
    <source>
        <dbReference type="Proteomes" id="UP000190911"/>
    </source>
</evidence>
<dbReference type="InParanoid" id="A0A1M7H885"/>
<protein>
    <submittedName>
        <fullName evidence="2">Uncharacterized protein</fullName>
    </submittedName>
</protein>
<dbReference type="AlphaFoldDB" id="A0A1M7H885"/>
<evidence type="ECO:0000256" key="1">
    <source>
        <dbReference type="SAM" id="MobiDB-lite"/>
    </source>
</evidence>
<dbReference type="EMBL" id="LT670847">
    <property type="protein sequence ID" value="SHM24782.1"/>
    <property type="molecule type" value="Genomic_DNA"/>
</dbReference>
<sequence length="90" mass="9718">MNAIRIEIDGTPGTAFSARWTIKNDGEIQEYREPDGRVPASLRFEGSGVEGRVELLSDGQLDVTVSKNGNRSRSSTRGKGGTLHISVSNN</sequence>
<reference evidence="2 3" key="1">
    <citation type="submission" date="2016-11" db="EMBL/GenBank/DDBJ databases">
        <authorList>
            <person name="Jaros S."/>
            <person name="Januszkiewicz K."/>
            <person name="Wedrychowicz H."/>
        </authorList>
    </citation>
    <scope>NUCLEOTIDE SEQUENCE [LARGE SCALE GENOMIC DNA]</scope>
    <source>
        <strain evidence="2 3">ACAM 12</strain>
    </source>
</reference>